<name>A0ABD1E6Z5_HYPHA</name>
<accession>A0ABD1E6Z5</accession>
<dbReference type="EMBL" id="JBDJPC010000010">
    <property type="protein sequence ID" value="KAL1490452.1"/>
    <property type="molecule type" value="Genomic_DNA"/>
</dbReference>
<dbReference type="InterPro" id="IPR011990">
    <property type="entry name" value="TPR-like_helical_dom_sf"/>
</dbReference>
<sequence>MENKIKVCSEILQGLKQIEKFSYENINIFLLFLEAIALEDSPQLGKDYLDKFKDEIIGSENAALAKTIRDRLFMHSEYNRVIEKNELHEEMMKLLNNNISCENFFQNLKNYMSQVSSKLETSDNRYLMPLKHFLKTPSEIEEMHKKKSFGTVLNGEEIRNKITELFKSCIKKIGNKPNAAYGDEIMFILIGNIIPNLMNESQDESNTEKEKKHNKLSAKGLEKIRTFRNDFFHNFHTHGEYNLKRNFILKERIRELLDYFFKYSLSQEVYKKFKNPFNLEQEVKDLLLKTQNDFKQDSDIEAAVLELLDLPWLVKYLKLMSVIDNECVAKEREEKRKESKKLVIHRVLTSIDRKRLYRKFKILEELKENDNDKLLEDLKTELKIEYGIWIPKCYLKKMFEYYMKDNSSPSQFEEIFYNDICALLSLKENDKLSTQTVIKIYDRFARREKISSLLEELELSNQAKLSIEKKLRSLRSIRNRFIDLSSYFQVEDVKKKKINIVVDTVKFTRNLLEMFDDHDLYPFLSASEDEIFCDEIFLDYLLNEEINITSNFLTELLQIKYMTPYVVKLVLEDKLTPTSEEFSVIIRNLLEKDIYVEYLKELLENSKTYNVYQEIGNQINKDNIQNIYNLFKDPKCITAIFGVLNNDAREILAQEAFKLLKLAVDELYNNEKYDLLLKLVDCLESVSHNKRSSNLDILQIQRTVARMKNKNGCHEDALKTFKRLKEELEMTFNDTEPDKLYLSLLFSSDIAYTNHLIGKYEDSYKGYKALYDNIMEQFKINRESQLSCEVYNEIILKSEKYQSILVFNSKCLNILKIRKAMAYELVHFSIEKHTFQEILIYYQDALEIYEEVYEINRINATRSQDILMAMRDIAFGNERIASLKLTSRKHKEMLNQALNHYYRALQTYTTVLEIQEKGLWKTHSANLQTVQNILRTVSGIARAHNTIGDLKQSMNPKEALQHYNKSLRMYEEVLNIEKRTLDEEHKYVLYTMNDIAHTNNNLARLKSENKREALQHYEEAIKIYEHILKIQIRLGEEDCKTKRTKENLRFTTDWKNRLIRKPTDPISWRC</sequence>
<evidence type="ECO:0000313" key="3">
    <source>
        <dbReference type="EMBL" id="KAL1490452.1"/>
    </source>
</evidence>
<dbReference type="Proteomes" id="UP001566132">
    <property type="component" value="Unassembled WGS sequence"/>
</dbReference>
<comment type="caution">
    <text evidence="3">The sequence shown here is derived from an EMBL/GenBank/DDBJ whole genome shotgun (WGS) entry which is preliminary data.</text>
</comment>
<gene>
    <name evidence="3" type="ORF">ABEB36_013141</name>
</gene>
<dbReference type="PANTHER" id="PTHR45641">
    <property type="entry name" value="TETRATRICOPEPTIDE REPEAT PROTEIN (AFU_ORTHOLOGUE AFUA_6G03870)"/>
    <property type="match status" value="1"/>
</dbReference>
<evidence type="ECO:0000256" key="1">
    <source>
        <dbReference type="ARBA" id="ARBA00022737"/>
    </source>
</evidence>
<dbReference type="SUPFAM" id="SSF48452">
    <property type="entry name" value="TPR-like"/>
    <property type="match status" value="1"/>
</dbReference>
<evidence type="ECO:0000313" key="4">
    <source>
        <dbReference type="Proteomes" id="UP001566132"/>
    </source>
</evidence>
<evidence type="ECO:0000256" key="2">
    <source>
        <dbReference type="ARBA" id="ARBA00022803"/>
    </source>
</evidence>
<protein>
    <recommendedName>
        <fullName evidence="5">Tetratricopeptide repeat protein</fullName>
    </recommendedName>
</protein>
<reference evidence="3 4" key="1">
    <citation type="submission" date="2024-05" db="EMBL/GenBank/DDBJ databases">
        <title>Genetic variation in Jamaican populations of the coffee berry borer (Hypothenemus hampei).</title>
        <authorList>
            <person name="Errbii M."/>
            <person name="Myrie A."/>
        </authorList>
    </citation>
    <scope>NUCLEOTIDE SEQUENCE [LARGE SCALE GENOMIC DNA]</scope>
    <source>
        <strain evidence="3">JA-Hopewell-2020-01-JO</strain>
        <tissue evidence="3">Whole body</tissue>
    </source>
</reference>
<evidence type="ECO:0008006" key="5">
    <source>
        <dbReference type="Google" id="ProtNLM"/>
    </source>
</evidence>
<keyword evidence="4" id="KW-1185">Reference proteome</keyword>
<dbReference type="Gene3D" id="1.25.40.10">
    <property type="entry name" value="Tetratricopeptide repeat domain"/>
    <property type="match status" value="1"/>
</dbReference>
<keyword evidence="1" id="KW-0677">Repeat</keyword>
<keyword evidence="2" id="KW-0802">TPR repeat</keyword>
<organism evidence="3 4">
    <name type="scientific">Hypothenemus hampei</name>
    <name type="common">Coffee berry borer</name>
    <dbReference type="NCBI Taxonomy" id="57062"/>
    <lineage>
        <taxon>Eukaryota</taxon>
        <taxon>Metazoa</taxon>
        <taxon>Ecdysozoa</taxon>
        <taxon>Arthropoda</taxon>
        <taxon>Hexapoda</taxon>
        <taxon>Insecta</taxon>
        <taxon>Pterygota</taxon>
        <taxon>Neoptera</taxon>
        <taxon>Endopterygota</taxon>
        <taxon>Coleoptera</taxon>
        <taxon>Polyphaga</taxon>
        <taxon>Cucujiformia</taxon>
        <taxon>Curculionidae</taxon>
        <taxon>Scolytinae</taxon>
        <taxon>Hypothenemus</taxon>
    </lineage>
</organism>
<dbReference type="AlphaFoldDB" id="A0ABD1E6Z5"/>
<proteinExistence type="predicted"/>